<evidence type="ECO:0000313" key="3">
    <source>
        <dbReference type="Proteomes" id="UP000199400"/>
    </source>
</evidence>
<dbReference type="AlphaFoldDB" id="A0A1I2CZ67"/>
<name>A0A1I2CZ67_9BACT</name>
<gene>
    <name evidence="2" type="ORF">SAMN02745121_05351</name>
</gene>
<accession>A0A1I2CZ67</accession>
<organism evidence="2 3">
    <name type="scientific">Nannocystis exedens</name>
    <dbReference type="NCBI Taxonomy" id="54"/>
    <lineage>
        <taxon>Bacteria</taxon>
        <taxon>Pseudomonadati</taxon>
        <taxon>Myxococcota</taxon>
        <taxon>Polyangia</taxon>
        <taxon>Nannocystales</taxon>
        <taxon>Nannocystaceae</taxon>
        <taxon>Nannocystis</taxon>
    </lineage>
</organism>
<keyword evidence="3" id="KW-1185">Reference proteome</keyword>
<dbReference type="EMBL" id="FOMX01000018">
    <property type="protein sequence ID" value="SFE73566.1"/>
    <property type="molecule type" value="Genomic_DNA"/>
</dbReference>
<evidence type="ECO:0000313" key="2">
    <source>
        <dbReference type="EMBL" id="SFE73566.1"/>
    </source>
</evidence>
<reference evidence="3" key="1">
    <citation type="submission" date="2016-10" db="EMBL/GenBank/DDBJ databases">
        <authorList>
            <person name="Varghese N."/>
            <person name="Submissions S."/>
        </authorList>
    </citation>
    <scope>NUCLEOTIDE SEQUENCE [LARGE SCALE GENOMIC DNA]</scope>
    <source>
        <strain evidence="3">ATCC 25963</strain>
    </source>
</reference>
<dbReference type="Proteomes" id="UP000199400">
    <property type="component" value="Unassembled WGS sequence"/>
</dbReference>
<evidence type="ECO:0000256" key="1">
    <source>
        <dbReference type="SAM" id="MobiDB-lite"/>
    </source>
</evidence>
<feature type="region of interest" description="Disordered" evidence="1">
    <location>
        <begin position="77"/>
        <end position="132"/>
    </location>
</feature>
<protein>
    <submittedName>
        <fullName evidence="2">Uncharacterized protein</fullName>
    </submittedName>
</protein>
<proteinExistence type="predicted"/>
<sequence>MLEVSNITRGHLAVALEPVDCAALVREVVAGLAEELARARCEVRPIGAAAMRTHASSSWASPTGGIATADAGSGGGLPSSCGAGPQPLAADSSRLVKTARPHRCGRMGIRPRVSRNEAPVATEPPPCGPENIAARGEIRDLRGSPTRRAYHGQGRSVLQRKLSSHVSGSANSCHCTQRLPRSGPSYRQWKNHLLWVGTHR</sequence>